<gene>
    <name evidence="1" type="ORF">NO1_1226</name>
</gene>
<sequence length="68" mass="7816">MNIWGIKELTALLNKNGYKLAVRGTYYNVHCGNFTYTKKVDDGTYVFTDIDLKNALEYGKKHAKPSRK</sequence>
<dbReference type="EMBL" id="BGZN01000025">
    <property type="protein sequence ID" value="GBR73973.1"/>
    <property type="molecule type" value="Genomic_DNA"/>
</dbReference>
<reference evidence="1 2" key="1">
    <citation type="journal article" date="2019" name="ISME J.">
        <title>Genome analyses of uncultured TG2/ZB3 bacteria in 'Margulisbacteria' specifically attached to ectosymbiotic spirochetes of protists in the termite gut.</title>
        <authorList>
            <person name="Utami Y.D."/>
            <person name="Kuwahara H."/>
            <person name="Igai K."/>
            <person name="Murakami T."/>
            <person name="Sugaya K."/>
            <person name="Morikawa T."/>
            <person name="Nagura Y."/>
            <person name="Yuki M."/>
            <person name="Deevong P."/>
            <person name="Inoue T."/>
            <person name="Kihara K."/>
            <person name="Lo N."/>
            <person name="Yamada A."/>
            <person name="Ohkuma M."/>
            <person name="Hongoh Y."/>
        </authorList>
    </citation>
    <scope>NUCLEOTIDE SEQUENCE [LARGE SCALE GENOMIC DNA]</scope>
    <source>
        <strain evidence="1">NkOx7-01</strain>
    </source>
</reference>
<name>A0A388TBN2_TERA1</name>
<evidence type="ECO:0000313" key="2">
    <source>
        <dbReference type="Proteomes" id="UP000269352"/>
    </source>
</evidence>
<accession>A0A388TBN2</accession>
<proteinExistence type="predicted"/>
<protein>
    <submittedName>
        <fullName evidence="1">Uncharacterized protein</fullName>
    </submittedName>
</protein>
<evidence type="ECO:0000313" key="1">
    <source>
        <dbReference type="EMBL" id="GBR73973.1"/>
    </source>
</evidence>
<keyword evidence="2" id="KW-1185">Reference proteome</keyword>
<organism evidence="1 2">
    <name type="scientific">Termititenax aidoneus</name>
    <dbReference type="NCBI Taxonomy" id="2218524"/>
    <lineage>
        <taxon>Bacteria</taxon>
        <taxon>Bacillati</taxon>
        <taxon>Candidatus Margulisiibacteriota</taxon>
        <taxon>Candidatus Termititenacia</taxon>
        <taxon>Candidatus Termititenacales</taxon>
        <taxon>Candidatus Termititenacaceae</taxon>
        <taxon>Candidatus Termititenax</taxon>
    </lineage>
</organism>
<dbReference type="Proteomes" id="UP000269352">
    <property type="component" value="Unassembled WGS sequence"/>
</dbReference>
<dbReference type="AlphaFoldDB" id="A0A388TBN2"/>
<comment type="caution">
    <text evidence="1">The sequence shown here is derived from an EMBL/GenBank/DDBJ whole genome shotgun (WGS) entry which is preliminary data.</text>
</comment>